<reference evidence="1" key="1">
    <citation type="submission" date="2020-01" db="EMBL/GenBank/DDBJ databases">
        <title>Genome Sequencing of Three Apophysomyces-Like Fungal Strains Confirms a Novel Fungal Genus in the Mucoromycota with divergent Burkholderia-like Endosymbiotic Bacteria.</title>
        <authorList>
            <person name="Stajich J.E."/>
            <person name="Macias A.M."/>
            <person name="Carter-House D."/>
            <person name="Lovett B."/>
            <person name="Kasson L.R."/>
            <person name="Berry K."/>
            <person name="Grigoriev I."/>
            <person name="Chang Y."/>
            <person name="Spatafora J."/>
            <person name="Kasson M.T."/>
        </authorList>
    </citation>
    <scope>NUCLEOTIDE SEQUENCE</scope>
    <source>
        <strain evidence="1">NRRL A-21654</strain>
    </source>
</reference>
<evidence type="ECO:0000313" key="2">
    <source>
        <dbReference type="Proteomes" id="UP000605846"/>
    </source>
</evidence>
<evidence type="ECO:0000313" key="1">
    <source>
        <dbReference type="EMBL" id="KAF7720747.1"/>
    </source>
</evidence>
<keyword evidence="2" id="KW-1185">Reference proteome</keyword>
<dbReference type="EMBL" id="JABAYA010000377">
    <property type="protein sequence ID" value="KAF7720747.1"/>
    <property type="molecule type" value="Genomic_DNA"/>
</dbReference>
<protein>
    <submittedName>
        <fullName evidence="1">Uncharacterized protein</fullName>
    </submittedName>
</protein>
<proteinExistence type="predicted"/>
<dbReference type="Proteomes" id="UP000605846">
    <property type="component" value="Unassembled WGS sequence"/>
</dbReference>
<gene>
    <name evidence="1" type="ORF">EC973_006167</name>
</gene>
<comment type="caution">
    <text evidence="1">The sequence shown here is derived from an EMBL/GenBank/DDBJ whole genome shotgun (WGS) entry which is preliminary data.</text>
</comment>
<dbReference type="AlphaFoldDB" id="A0A8H7EL16"/>
<name>A0A8H7EL16_9FUNG</name>
<accession>A0A8H7EL16</accession>
<organism evidence="1 2">
    <name type="scientific">Apophysomyces ossiformis</name>
    <dbReference type="NCBI Taxonomy" id="679940"/>
    <lineage>
        <taxon>Eukaryota</taxon>
        <taxon>Fungi</taxon>
        <taxon>Fungi incertae sedis</taxon>
        <taxon>Mucoromycota</taxon>
        <taxon>Mucoromycotina</taxon>
        <taxon>Mucoromycetes</taxon>
        <taxon>Mucorales</taxon>
        <taxon>Mucorineae</taxon>
        <taxon>Mucoraceae</taxon>
        <taxon>Apophysomyces</taxon>
    </lineage>
</organism>
<sequence length="182" mass="20744">MDVNDNQVKEFLINYTHDDPSGAVCFVRDVLEEARIAVATEGMNLNNCRFYFVARGDNEWKWSDGCAAEPADVYQEGEEASRTKRAKRSHKWRLALKEKHIESENVLELVAHVSDEELECESSLSNPESSVVDKGMVVEGHSKEVPVSVTIEKRVEVTMVEPRRVLVKEAEGINYTLIIQYW</sequence>